<dbReference type="GO" id="GO:0140662">
    <property type="term" value="F:ATP-dependent protein folding chaperone"/>
    <property type="evidence" value="ECO:0007669"/>
    <property type="project" value="InterPro"/>
</dbReference>
<dbReference type="Proteomes" id="UP000235145">
    <property type="component" value="Unassembled WGS sequence"/>
</dbReference>
<dbReference type="GO" id="GO:0042026">
    <property type="term" value="P:protein refolding"/>
    <property type="evidence" value="ECO:0000318"/>
    <property type="project" value="GO_Central"/>
</dbReference>
<dbReference type="InterPro" id="IPR043129">
    <property type="entry name" value="ATPase_NBD"/>
</dbReference>
<dbReference type="GO" id="GO:0005737">
    <property type="term" value="C:cytoplasm"/>
    <property type="evidence" value="ECO:0000318"/>
    <property type="project" value="GO_Central"/>
</dbReference>
<dbReference type="GO" id="GO:0044183">
    <property type="term" value="F:protein folding chaperone"/>
    <property type="evidence" value="ECO:0000318"/>
    <property type="project" value="GO_Central"/>
</dbReference>
<dbReference type="SUPFAM" id="SSF100920">
    <property type="entry name" value="Heat shock protein 70kD (HSP70), peptide-binding domain"/>
    <property type="match status" value="1"/>
</dbReference>
<dbReference type="GO" id="GO:0005524">
    <property type="term" value="F:ATP binding"/>
    <property type="evidence" value="ECO:0007669"/>
    <property type="project" value="UniProtKB-KW"/>
</dbReference>
<evidence type="ECO:0000313" key="5">
    <source>
        <dbReference type="Proteomes" id="UP000235145"/>
    </source>
</evidence>
<dbReference type="GO" id="GO:0016887">
    <property type="term" value="F:ATP hydrolysis activity"/>
    <property type="evidence" value="ECO:0000318"/>
    <property type="project" value="GO_Central"/>
</dbReference>
<name>A0A9R1XT83_LACSA</name>
<dbReference type="InterPro" id="IPR029047">
    <property type="entry name" value="HSP70_peptide-bd_sf"/>
</dbReference>
<dbReference type="FunFam" id="3.30.420.40:FF:000028">
    <property type="entry name" value="heat shock 70 kDa protein-like"/>
    <property type="match status" value="1"/>
</dbReference>
<sequence>MAGYGFAPAIGIDLGTTYCCVGVWLNDQVEIIPNDQGNRTMPSCVSFTDEGRVIGEAAKNKLGSDPLSTIYGLNVLQIINEPTSAAIAYGLDMSTNITRDTNVLVFDLGGGTFDVSLVTIDKKGIFKVKAVAGDTNLDEAVAYGASVLAAKLSGNTSLQVNKIHVIDVIPLSLGVNVSDGSLSVIVKGNTPKPTTKERGYVTSEDNQQIINFDVYQGERFRSIDNNWLGNFQVPVPRAPKGKSAVKVVFNIDVNGILNCSGEEVTTGLKTKLDIVRH</sequence>
<keyword evidence="2" id="KW-0547">Nucleotide-binding</keyword>
<dbReference type="PROSITE" id="PS00297">
    <property type="entry name" value="HSP70_1"/>
    <property type="match status" value="1"/>
</dbReference>
<proteinExistence type="inferred from homology"/>
<comment type="caution">
    <text evidence="4">The sequence shown here is derived from an EMBL/GenBank/DDBJ whole genome shotgun (WGS) entry which is preliminary data.</text>
</comment>
<gene>
    <name evidence="4" type="ORF">LSAT_V11C100036740</name>
</gene>
<organism evidence="4 5">
    <name type="scientific">Lactuca sativa</name>
    <name type="common">Garden lettuce</name>
    <dbReference type="NCBI Taxonomy" id="4236"/>
    <lineage>
        <taxon>Eukaryota</taxon>
        <taxon>Viridiplantae</taxon>
        <taxon>Streptophyta</taxon>
        <taxon>Embryophyta</taxon>
        <taxon>Tracheophyta</taxon>
        <taxon>Spermatophyta</taxon>
        <taxon>Magnoliopsida</taxon>
        <taxon>eudicotyledons</taxon>
        <taxon>Gunneridae</taxon>
        <taxon>Pentapetalae</taxon>
        <taxon>asterids</taxon>
        <taxon>campanulids</taxon>
        <taxon>Asterales</taxon>
        <taxon>Asteraceae</taxon>
        <taxon>Cichorioideae</taxon>
        <taxon>Cichorieae</taxon>
        <taxon>Lactucinae</taxon>
        <taxon>Lactuca</taxon>
    </lineage>
</organism>
<dbReference type="Gene3D" id="2.60.34.10">
    <property type="entry name" value="Substrate Binding Domain Of DNAk, Chain A, domain 1"/>
    <property type="match status" value="1"/>
</dbReference>
<dbReference type="EMBL" id="NBSK02000001">
    <property type="protein sequence ID" value="KAJ0226570.1"/>
    <property type="molecule type" value="Genomic_DNA"/>
</dbReference>
<evidence type="ECO:0000313" key="4">
    <source>
        <dbReference type="EMBL" id="KAJ0226570.1"/>
    </source>
</evidence>
<reference evidence="4 5" key="1">
    <citation type="journal article" date="2017" name="Nat. Commun.">
        <title>Genome assembly with in vitro proximity ligation data and whole-genome triplication in lettuce.</title>
        <authorList>
            <person name="Reyes-Chin-Wo S."/>
            <person name="Wang Z."/>
            <person name="Yang X."/>
            <person name="Kozik A."/>
            <person name="Arikit S."/>
            <person name="Song C."/>
            <person name="Xia L."/>
            <person name="Froenicke L."/>
            <person name="Lavelle D.O."/>
            <person name="Truco M.J."/>
            <person name="Xia R."/>
            <person name="Zhu S."/>
            <person name="Xu C."/>
            <person name="Xu H."/>
            <person name="Xu X."/>
            <person name="Cox K."/>
            <person name="Korf I."/>
            <person name="Meyers B.C."/>
            <person name="Michelmore R.W."/>
        </authorList>
    </citation>
    <scope>NUCLEOTIDE SEQUENCE [LARGE SCALE GENOMIC DNA]</scope>
    <source>
        <strain evidence="5">cv. Salinas</strain>
        <tissue evidence="4">Seedlings</tissue>
    </source>
</reference>
<comment type="similarity">
    <text evidence="1">Belongs to the heat shock protein 70 family.</text>
</comment>
<evidence type="ECO:0008006" key="6">
    <source>
        <dbReference type="Google" id="ProtNLM"/>
    </source>
</evidence>
<dbReference type="PRINTS" id="PR00301">
    <property type="entry name" value="HEATSHOCK70"/>
</dbReference>
<protein>
    <recommendedName>
        <fullName evidence="6">Heat shock protein 70</fullName>
    </recommendedName>
</protein>
<accession>A0A9R1XT83</accession>
<dbReference type="PROSITE" id="PS00329">
    <property type="entry name" value="HSP70_2"/>
    <property type="match status" value="1"/>
</dbReference>
<keyword evidence="3" id="KW-0067">ATP-binding</keyword>
<dbReference type="Gene3D" id="3.30.420.40">
    <property type="match status" value="3"/>
</dbReference>
<keyword evidence="5" id="KW-1185">Reference proteome</keyword>
<dbReference type="SUPFAM" id="SSF53067">
    <property type="entry name" value="Actin-like ATPase domain"/>
    <property type="match status" value="2"/>
</dbReference>
<dbReference type="InterPro" id="IPR018181">
    <property type="entry name" value="Heat_shock_70_CS"/>
</dbReference>
<dbReference type="GO" id="GO:0031072">
    <property type="term" value="F:heat shock protein binding"/>
    <property type="evidence" value="ECO:0000318"/>
    <property type="project" value="GO_Central"/>
</dbReference>
<evidence type="ECO:0000256" key="2">
    <source>
        <dbReference type="ARBA" id="ARBA00022741"/>
    </source>
</evidence>
<dbReference type="AlphaFoldDB" id="A0A9R1XT83"/>
<dbReference type="PANTHER" id="PTHR19375">
    <property type="entry name" value="HEAT SHOCK PROTEIN 70KDA"/>
    <property type="match status" value="1"/>
</dbReference>
<evidence type="ECO:0000256" key="3">
    <source>
        <dbReference type="ARBA" id="ARBA00022840"/>
    </source>
</evidence>
<dbReference type="InterPro" id="IPR013126">
    <property type="entry name" value="Hsp_70_fam"/>
</dbReference>
<dbReference type="Pfam" id="PF00012">
    <property type="entry name" value="HSP70"/>
    <property type="match status" value="2"/>
</dbReference>
<evidence type="ECO:0000256" key="1">
    <source>
        <dbReference type="ARBA" id="ARBA00007381"/>
    </source>
</evidence>